<accession>A0ABN7V1S9</accession>
<protein>
    <submittedName>
        <fullName evidence="5">32473_t:CDS:1</fullName>
    </submittedName>
</protein>
<dbReference type="InterPro" id="IPR036895">
    <property type="entry name" value="Uracil-DNA_glycosylase-like_sf"/>
</dbReference>
<keyword evidence="6" id="KW-1185">Reference proteome</keyword>
<dbReference type="InterPro" id="IPR015637">
    <property type="entry name" value="MUG/TDG"/>
</dbReference>
<dbReference type="Proteomes" id="UP000789901">
    <property type="component" value="Unassembled WGS sequence"/>
</dbReference>
<gene>
    <name evidence="5" type="ORF">GMARGA_LOCUS13350</name>
</gene>
<name>A0ABN7V1S9_GIGMA</name>
<evidence type="ECO:0000256" key="3">
    <source>
        <dbReference type="ARBA" id="ARBA00023204"/>
    </source>
</evidence>
<reference evidence="5 6" key="1">
    <citation type="submission" date="2021-06" db="EMBL/GenBank/DDBJ databases">
        <authorList>
            <person name="Kallberg Y."/>
            <person name="Tangrot J."/>
            <person name="Rosling A."/>
        </authorList>
    </citation>
    <scope>NUCLEOTIDE SEQUENCE [LARGE SCALE GENOMIC DNA]</scope>
    <source>
        <strain evidence="5 6">120-4 pot B 10/14</strain>
    </source>
</reference>
<dbReference type="PANTHER" id="PTHR12159">
    <property type="entry name" value="G/T AND G/U MISMATCH-SPECIFIC DNA GLYCOSYLASE"/>
    <property type="match status" value="1"/>
</dbReference>
<sequence>MPPIHERAKTNKKFIKRNQNLNKKISSFLSHQKQKQLGSKQLGSKQLESKQLESKQLESKQLESVTVAVIDKNLPVPDIIDYNLNVIFVGLFSGKKSVSTGHHFSSPFNHFYDCLFESGLTNGEKVTCFDDKRLAKDFKIGIITLLHRPKHRSKDKISMEELILAIPSLKQKVKTYRPKFICFNGMAAYEAFMEHEFRSAMNLKDSQMNVKKKWKFGLQSNIISWDITNSYSSYKNSRNYADLLDLSNQPASRHTKIFVCMSTSGRIMNDQRDEQIKYFKELMIILNTENDLQIDSDVTMISDQIMNFNLDIGNQGIQGMKINNFDSLNNVNSVKISYSSDKIEEEIIKLIRDFQNEFEMNYCTVNLVHYVPYLLNYQNIRNEVDNIVSYDEQNSKQNDNKELCDQRDFFTPPNSFKAMKWYNKP</sequence>
<evidence type="ECO:0000313" key="5">
    <source>
        <dbReference type="EMBL" id="CAG8718863.1"/>
    </source>
</evidence>
<feature type="domain" description="Uracil-DNA glycosylase-like" evidence="4">
    <location>
        <begin position="78"/>
        <end position="280"/>
    </location>
</feature>
<keyword evidence="3" id="KW-0234">DNA repair</keyword>
<dbReference type="Gene3D" id="3.40.470.10">
    <property type="entry name" value="Uracil-DNA glycosylase-like domain"/>
    <property type="match status" value="1"/>
</dbReference>
<evidence type="ECO:0000256" key="2">
    <source>
        <dbReference type="ARBA" id="ARBA00022801"/>
    </source>
</evidence>
<evidence type="ECO:0000313" key="6">
    <source>
        <dbReference type="Proteomes" id="UP000789901"/>
    </source>
</evidence>
<dbReference type="CDD" id="cd10028">
    <property type="entry name" value="UDG-F2_TDG_MUG"/>
    <property type="match status" value="1"/>
</dbReference>
<keyword evidence="2" id="KW-0378">Hydrolase</keyword>
<dbReference type="SUPFAM" id="SSF52141">
    <property type="entry name" value="Uracil-DNA glycosylase-like"/>
    <property type="match status" value="1"/>
</dbReference>
<dbReference type="Pfam" id="PF03167">
    <property type="entry name" value="UDG"/>
    <property type="match status" value="1"/>
</dbReference>
<feature type="non-terminal residue" evidence="5">
    <location>
        <position position="1"/>
    </location>
</feature>
<dbReference type="PANTHER" id="PTHR12159:SF9">
    <property type="entry name" value="G_T MISMATCH-SPECIFIC THYMINE DNA GLYCOSYLASE"/>
    <property type="match status" value="1"/>
</dbReference>
<keyword evidence="1" id="KW-0227">DNA damage</keyword>
<evidence type="ECO:0000259" key="4">
    <source>
        <dbReference type="Pfam" id="PF03167"/>
    </source>
</evidence>
<proteinExistence type="predicted"/>
<evidence type="ECO:0000256" key="1">
    <source>
        <dbReference type="ARBA" id="ARBA00022763"/>
    </source>
</evidence>
<comment type="caution">
    <text evidence="5">The sequence shown here is derived from an EMBL/GenBank/DDBJ whole genome shotgun (WGS) entry which is preliminary data.</text>
</comment>
<organism evidence="5 6">
    <name type="scientific">Gigaspora margarita</name>
    <dbReference type="NCBI Taxonomy" id="4874"/>
    <lineage>
        <taxon>Eukaryota</taxon>
        <taxon>Fungi</taxon>
        <taxon>Fungi incertae sedis</taxon>
        <taxon>Mucoromycota</taxon>
        <taxon>Glomeromycotina</taxon>
        <taxon>Glomeromycetes</taxon>
        <taxon>Diversisporales</taxon>
        <taxon>Gigasporaceae</taxon>
        <taxon>Gigaspora</taxon>
    </lineage>
</organism>
<dbReference type="EMBL" id="CAJVQB010008436">
    <property type="protein sequence ID" value="CAG8718863.1"/>
    <property type="molecule type" value="Genomic_DNA"/>
</dbReference>
<dbReference type="InterPro" id="IPR005122">
    <property type="entry name" value="Uracil-DNA_glycosylase-like"/>
</dbReference>